<dbReference type="InParanoid" id="H2ATM3"/>
<dbReference type="Gene3D" id="1.20.1250.20">
    <property type="entry name" value="MFS general substrate transporter like domains"/>
    <property type="match status" value="1"/>
</dbReference>
<evidence type="ECO:0000313" key="12">
    <source>
        <dbReference type="EMBL" id="CCF57723.1"/>
    </source>
</evidence>
<dbReference type="HOGENOM" id="CLU_001265_30_1_1"/>
<feature type="transmembrane region" description="Helical" evidence="10">
    <location>
        <begin position="484"/>
        <end position="505"/>
    </location>
</feature>
<evidence type="ECO:0000313" key="13">
    <source>
        <dbReference type="Proteomes" id="UP000005220"/>
    </source>
</evidence>
<dbReference type="FunCoup" id="H2ATM3">
    <property type="interactions" value="1293"/>
</dbReference>
<evidence type="ECO:0000256" key="4">
    <source>
        <dbReference type="ARBA" id="ARBA00022597"/>
    </source>
</evidence>
<dbReference type="InterPro" id="IPR005829">
    <property type="entry name" value="Sugar_transporter_CS"/>
</dbReference>
<dbReference type="CDD" id="cd17356">
    <property type="entry name" value="MFS_HXT"/>
    <property type="match status" value="1"/>
</dbReference>
<dbReference type="RefSeq" id="XP_003956858.1">
    <property type="nucleotide sequence ID" value="XM_003956809.1"/>
</dbReference>
<dbReference type="Proteomes" id="UP000005220">
    <property type="component" value="Chromosome 4"/>
</dbReference>
<feature type="transmembrane region" description="Helical" evidence="10">
    <location>
        <begin position="356"/>
        <end position="374"/>
    </location>
</feature>
<evidence type="ECO:0000256" key="7">
    <source>
        <dbReference type="ARBA" id="ARBA00023136"/>
    </source>
</evidence>
<dbReference type="OrthoDB" id="5141738at2759"/>
<dbReference type="eggNOG" id="KOG0254">
    <property type="taxonomic scope" value="Eukaryota"/>
</dbReference>
<feature type="transmembrane region" description="Helical" evidence="10">
    <location>
        <begin position="317"/>
        <end position="336"/>
    </location>
</feature>
<keyword evidence="7 10" id="KW-0472">Membrane</keyword>
<dbReference type="KEGG" id="kaf:KAFR_0D00760"/>
<gene>
    <name evidence="12" type="primary">KAFR0D00760</name>
    <name evidence="12" type="ORF">KAFR_0D00760</name>
</gene>
<dbReference type="InterPro" id="IPR020846">
    <property type="entry name" value="MFS_dom"/>
</dbReference>
<feature type="transmembrane region" description="Helical" evidence="10">
    <location>
        <begin position="421"/>
        <end position="444"/>
    </location>
</feature>
<dbReference type="PROSITE" id="PS50850">
    <property type="entry name" value="MFS"/>
    <property type="match status" value="1"/>
</dbReference>
<dbReference type="PRINTS" id="PR00171">
    <property type="entry name" value="SUGRTRNSPORT"/>
</dbReference>
<dbReference type="InterPro" id="IPR005828">
    <property type="entry name" value="MFS_sugar_transport-like"/>
</dbReference>
<dbReference type="NCBIfam" id="TIGR00879">
    <property type="entry name" value="SP"/>
    <property type="match status" value="1"/>
</dbReference>
<organism evidence="12 13">
    <name type="scientific">Kazachstania africana (strain ATCC 22294 / BCRC 22015 / CBS 2517 / CECT 1963 / NBRC 1671 / NRRL Y-8276)</name>
    <name type="common">Yeast</name>
    <name type="synonym">Kluyveromyces africanus</name>
    <dbReference type="NCBI Taxonomy" id="1071382"/>
    <lineage>
        <taxon>Eukaryota</taxon>
        <taxon>Fungi</taxon>
        <taxon>Dikarya</taxon>
        <taxon>Ascomycota</taxon>
        <taxon>Saccharomycotina</taxon>
        <taxon>Saccharomycetes</taxon>
        <taxon>Saccharomycetales</taxon>
        <taxon>Saccharomycetaceae</taxon>
        <taxon>Kazachstania</taxon>
    </lineage>
</organism>
<evidence type="ECO:0000256" key="6">
    <source>
        <dbReference type="ARBA" id="ARBA00022989"/>
    </source>
</evidence>
<keyword evidence="13" id="KW-1185">Reference proteome</keyword>
<feature type="compositionally biased region" description="Polar residues" evidence="9">
    <location>
        <begin position="1"/>
        <end position="20"/>
    </location>
</feature>
<feature type="transmembrane region" description="Helical" evidence="10">
    <location>
        <begin position="54"/>
        <end position="73"/>
    </location>
</feature>
<feature type="transmembrane region" description="Helical" evidence="10">
    <location>
        <begin position="229"/>
        <end position="248"/>
    </location>
</feature>
<dbReference type="FunFam" id="1.20.1250.20:FF:000044">
    <property type="entry name" value="Hexose transporter Hxt3p"/>
    <property type="match status" value="1"/>
</dbReference>
<keyword evidence="4" id="KW-0762">Sugar transport</keyword>
<dbReference type="GeneID" id="13885681"/>
<dbReference type="EMBL" id="HE650824">
    <property type="protein sequence ID" value="CCF57723.1"/>
    <property type="molecule type" value="Genomic_DNA"/>
</dbReference>
<comment type="subcellular location">
    <subcellularLocation>
        <location evidence="1">Membrane</location>
        <topology evidence="1">Multi-pass membrane protein</topology>
    </subcellularLocation>
</comment>
<dbReference type="GO" id="GO:0055056">
    <property type="term" value="F:D-glucose transmembrane transporter activity"/>
    <property type="evidence" value="ECO:0007669"/>
    <property type="project" value="UniProtKB-ARBA"/>
</dbReference>
<feature type="region of interest" description="Disordered" evidence="9">
    <location>
        <begin position="1"/>
        <end position="39"/>
    </location>
</feature>
<evidence type="ECO:0000256" key="10">
    <source>
        <dbReference type="SAM" id="Phobius"/>
    </source>
</evidence>
<dbReference type="PANTHER" id="PTHR48022:SF75">
    <property type="entry name" value="GALACTOSE TRANSPORTER-RELATED"/>
    <property type="match status" value="1"/>
</dbReference>
<evidence type="ECO:0000259" key="11">
    <source>
        <dbReference type="PROSITE" id="PS50850"/>
    </source>
</evidence>
<feature type="transmembrane region" description="Helical" evidence="10">
    <location>
        <begin position="108"/>
        <end position="126"/>
    </location>
</feature>
<dbReference type="InterPro" id="IPR050360">
    <property type="entry name" value="MFS_Sugar_Transporters"/>
</dbReference>
<dbReference type="Pfam" id="PF00083">
    <property type="entry name" value="Sugar_tr"/>
    <property type="match status" value="1"/>
</dbReference>
<proteinExistence type="inferred from homology"/>
<feature type="transmembrane region" description="Helical" evidence="10">
    <location>
        <begin position="196"/>
        <end position="217"/>
    </location>
</feature>
<name>H2ATM3_KAZAF</name>
<evidence type="ECO:0000256" key="2">
    <source>
        <dbReference type="ARBA" id="ARBA00010992"/>
    </source>
</evidence>
<dbReference type="PROSITE" id="PS00216">
    <property type="entry name" value="SUGAR_TRANSPORT_1"/>
    <property type="match status" value="1"/>
</dbReference>
<dbReference type="AlphaFoldDB" id="H2ATM3"/>
<keyword evidence="3 8" id="KW-0813">Transport</keyword>
<evidence type="ECO:0000256" key="8">
    <source>
        <dbReference type="RuleBase" id="RU003346"/>
    </source>
</evidence>
<dbReference type="InterPro" id="IPR003663">
    <property type="entry name" value="Sugar/inositol_transpt"/>
</dbReference>
<accession>H2ATM3</accession>
<dbReference type="PROSITE" id="PS00217">
    <property type="entry name" value="SUGAR_TRANSPORT_2"/>
    <property type="match status" value="1"/>
</dbReference>
<feature type="transmembrane region" description="Helical" evidence="10">
    <location>
        <begin position="456"/>
        <end position="478"/>
    </location>
</feature>
<feature type="transmembrane region" description="Helical" evidence="10">
    <location>
        <begin position="381"/>
        <end position="401"/>
    </location>
</feature>
<dbReference type="SUPFAM" id="SSF103473">
    <property type="entry name" value="MFS general substrate transporter"/>
    <property type="match status" value="1"/>
</dbReference>
<sequence length="559" mass="62474">MTAESNNIIDNSNSTVSSHMSTEDNKASEENLKEYQSNEENHINELPKKPLSEYVTVCLLCLSVAFGGFIFGWDTGTISGFVAQTDFLRRFGMEHRDGSYYFSNVREGLIVGIFNIGCAFGCILLSKVGDMYGRKMGIVTVVVVYIVGIVISIASVDKWYQYFIGRIISGMGVGGISVLCPMLISETSPKHLRGTLVSSYQLMITAGIFVGYCTNYGTKSYSNSVQWRVPLGLGFAWALFMIGGTLLVPESPRYLCEFNKIEEAKRSLARSNKVSTEDPAIQFELDLILGGIEAERAAGTASWGELFSTKSKVFQRVLMGILVQALQQLTGNNYFFYYGTTIFKSVGMSDSFETSIVIGVVNFASTFFALYTVEHYGRRTMLLYGAASMMCCMVIYASVGVTRLYPHGQDEASSKGAGDCMIVFTCFYIFCYAISWAPVAWVIISESFPLRVRSKCMSLASASNWLWGFLISFFTPFITGAINFYYGYVFTGCLFASWFYVYFFIPETKGLTLEEIEEMWTTGVLPWKSAEWLPPARRGADFDQSKFSQDDKPWYKVLL</sequence>
<dbReference type="GO" id="GO:0005886">
    <property type="term" value="C:plasma membrane"/>
    <property type="evidence" value="ECO:0007669"/>
    <property type="project" value="TreeGrafter"/>
</dbReference>
<evidence type="ECO:0000256" key="1">
    <source>
        <dbReference type="ARBA" id="ARBA00004141"/>
    </source>
</evidence>
<keyword evidence="6 10" id="KW-1133">Transmembrane helix</keyword>
<feature type="transmembrane region" description="Helical" evidence="10">
    <location>
        <begin position="138"/>
        <end position="156"/>
    </location>
</feature>
<protein>
    <recommendedName>
        <fullName evidence="11">Major facilitator superfamily (MFS) profile domain-containing protein</fullName>
    </recommendedName>
</protein>
<evidence type="ECO:0000256" key="5">
    <source>
        <dbReference type="ARBA" id="ARBA00022692"/>
    </source>
</evidence>
<feature type="compositionally biased region" description="Basic and acidic residues" evidence="9">
    <location>
        <begin position="21"/>
        <end position="33"/>
    </location>
</feature>
<dbReference type="GO" id="GO:0005351">
    <property type="term" value="F:carbohydrate:proton symporter activity"/>
    <property type="evidence" value="ECO:0007669"/>
    <property type="project" value="TreeGrafter"/>
</dbReference>
<comment type="similarity">
    <text evidence="2 8">Belongs to the major facilitator superfamily. Sugar transporter (TC 2.A.1.1) family.</text>
</comment>
<dbReference type="PANTHER" id="PTHR48022">
    <property type="entry name" value="PLASTIDIC GLUCOSE TRANSPORTER 4"/>
    <property type="match status" value="1"/>
</dbReference>
<evidence type="ECO:0000256" key="9">
    <source>
        <dbReference type="SAM" id="MobiDB-lite"/>
    </source>
</evidence>
<reference evidence="12 13" key="1">
    <citation type="journal article" date="2011" name="Proc. Natl. Acad. Sci. U.S.A.">
        <title>Evolutionary erosion of yeast sex chromosomes by mating-type switching accidents.</title>
        <authorList>
            <person name="Gordon J.L."/>
            <person name="Armisen D."/>
            <person name="Proux-Wera E."/>
            <person name="Oheigeartaigh S.S."/>
            <person name="Byrne K.P."/>
            <person name="Wolfe K.H."/>
        </authorList>
    </citation>
    <scope>NUCLEOTIDE SEQUENCE [LARGE SCALE GENOMIC DNA]</scope>
    <source>
        <strain evidence="13">ATCC 22294 / BCRC 22015 / CBS 2517 / CECT 1963 / NBRC 1671 / NRRL Y-8276</strain>
    </source>
</reference>
<keyword evidence="5 10" id="KW-0812">Transmembrane</keyword>
<feature type="domain" description="Major facilitator superfamily (MFS) profile" evidence="11">
    <location>
        <begin position="60"/>
        <end position="509"/>
    </location>
</feature>
<evidence type="ECO:0000256" key="3">
    <source>
        <dbReference type="ARBA" id="ARBA00022448"/>
    </source>
</evidence>
<dbReference type="InterPro" id="IPR036259">
    <property type="entry name" value="MFS_trans_sf"/>
</dbReference>
<feature type="transmembrane region" description="Helical" evidence="10">
    <location>
        <begin position="162"/>
        <end position="184"/>
    </location>
</feature>